<gene>
    <name evidence="1" type="ORF">A1507_21030</name>
</gene>
<name>A0A177MZ71_9GAMM</name>
<dbReference type="AlphaFoldDB" id="A0A177MZ71"/>
<dbReference type="RefSeq" id="WP_064042487.1">
    <property type="nucleotide sequence ID" value="NZ_LUUJ01000126.1"/>
</dbReference>
<organism evidence="1 2">
    <name type="scientific">Methylomonas koyamae</name>
    <dbReference type="NCBI Taxonomy" id="702114"/>
    <lineage>
        <taxon>Bacteria</taxon>
        <taxon>Pseudomonadati</taxon>
        <taxon>Pseudomonadota</taxon>
        <taxon>Gammaproteobacteria</taxon>
        <taxon>Methylococcales</taxon>
        <taxon>Methylococcaceae</taxon>
        <taxon>Methylomonas</taxon>
    </lineage>
</organism>
<evidence type="ECO:0008006" key="3">
    <source>
        <dbReference type="Google" id="ProtNLM"/>
    </source>
</evidence>
<dbReference type="NCBIfam" id="TIGR04042">
    <property type="entry name" value="MSMEG_0570_fam"/>
    <property type="match status" value="1"/>
</dbReference>
<evidence type="ECO:0000313" key="2">
    <source>
        <dbReference type="Proteomes" id="UP000077857"/>
    </source>
</evidence>
<evidence type="ECO:0000313" key="1">
    <source>
        <dbReference type="EMBL" id="OAI11007.1"/>
    </source>
</evidence>
<accession>A0A177MZ71</accession>
<sequence>MPEMRFKVLWPDHSESLCYSPSLVIKDFLEPGQSYALDDFVARSREALNIASERVRQKYGYTCSSAMSQLADIEATAVRFWGDENPTVTVVEFIE</sequence>
<proteinExistence type="predicted"/>
<comment type="caution">
    <text evidence="1">The sequence shown here is derived from an EMBL/GenBank/DDBJ whole genome shotgun (WGS) entry which is preliminary data.</text>
</comment>
<dbReference type="EMBL" id="LUUJ01000126">
    <property type="protein sequence ID" value="OAI11007.1"/>
    <property type="molecule type" value="Genomic_DNA"/>
</dbReference>
<dbReference type="Proteomes" id="UP000077857">
    <property type="component" value="Unassembled WGS sequence"/>
</dbReference>
<reference evidence="1 2" key="1">
    <citation type="submission" date="2016-03" db="EMBL/GenBank/DDBJ databases">
        <authorList>
            <person name="Ploux O."/>
        </authorList>
    </citation>
    <scope>NUCLEOTIDE SEQUENCE [LARGE SCALE GENOMIC DNA]</scope>
    <source>
        <strain evidence="1 2">R-45378</strain>
    </source>
</reference>
<protein>
    <recommendedName>
        <fullName evidence="3">MSMEG_0570 family nitrogen starvation response protein</fullName>
    </recommendedName>
</protein>
<dbReference type="InterPro" id="IPR023846">
    <property type="entry name" value="CHP04042_MSMEG0570"/>
</dbReference>
<dbReference type="OrthoDB" id="195104at2"/>